<keyword evidence="2" id="KW-0732">Signal</keyword>
<dbReference type="EMBL" id="CP151657">
    <property type="protein sequence ID" value="WZP16636.1"/>
    <property type="molecule type" value="Genomic_DNA"/>
</dbReference>
<accession>A0ABZ2ZZ09</accession>
<feature type="chain" id="PRO_5045938838" evidence="2">
    <location>
        <begin position="24"/>
        <end position="146"/>
    </location>
</feature>
<dbReference type="Proteomes" id="UP001448858">
    <property type="component" value="Chromosome"/>
</dbReference>
<keyword evidence="4" id="KW-1185">Reference proteome</keyword>
<proteinExistence type="predicted"/>
<evidence type="ECO:0000313" key="3">
    <source>
        <dbReference type="EMBL" id="WZP16636.1"/>
    </source>
</evidence>
<dbReference type="RefSeq" id="WP_342024244.1">
    <property type="nucleotide sequence ID" value="NZ_CP151657.1"/>
</dbReference>
<name>A0ABZ2ZZ09_9MICC</name>
<sequence>MKRSPLLTSAAVLSAAGFGAAAAALVRRMLRHGAVDQALRVSSKDAETGQLPVVSPEPGGIPPSALPGWQGNLPVTPVPPDTVTATAPESTTAAPATGKTGDPEADPLPERTWVVDNSSAWDGSPLEMVVPPGRHLRRGQPGPAQT</sequence>
<gene>
    <name evidence="3" type="ORF">AAE021_03350</name>
</gene>
<feature type="region of interest" description="Disordered" evidence="1">
    <location>
        <begin position="41"/>
        <end position="146"/>
    </location>
</feature>
<feature type="signal peptide" evidence="2">
    <location>
        <begin position="1"/>
        <end position="23"/>
    </location>
</feature>
<reference evidence="3 4" key="1">
    <citation type="submission" date="2024-04" db="EMBL/GenBank/DDBJ databases">
        <title>Arthrobacter sp. from Plains bison fecal sample.</title>
        <authorList>
            <person name="Ruzzini A."/>
        </authorList>
    </citation>
    <scope>NUCLEOTIDE SEQUENCE [LARGE SCALE GENOMIC DNA]</scope>
    <source>
        <strain evidence="3 4">EINP1</strain>
    </source>
</reference>
<evidence type="ECO:0000256" key="2">
    <source>
        <dbReference type="SAM" id="SignalP"/>
    </source>
</evidence>
<evidence type="ECO:0000256" key="1">
    <source>
        <dbReference type="SAM" id="MobiDB-lite"/>
    </source>
</evidence>
<organism evidence="3 4">
    <name type="scientific">Arthrobacter citreus</name>
    <dbReference type="NCBI Taxonomy" id="1670"/>
    <lineage>
        <taxon>Bacteria</taxon>
        <taxon>Bacillati</taxon>
        <taxon>Actinomycetota</taxon>
        <taxon>Actinomycetes</taxon>
        <taxon>Micrococcales</taxon>
        <taxon>Micrococcaceae</taxon>
        <taxon>Arthrobacter</taxon>
    </lineage>
</organism>
<protein>
    <submittedName>
        <fullName evidence="3">Uncharacterized protein</fullName>
    </submittedName>
</protein>
<feature type="compositionally biased region" description="Low complexity" evidence="1">
    <location>
        <begin position="81"/>
        <end position="97"/>
    </location>
</feature>
<evidence type="ECO:0000313" key="4">
    <source>
        <dbReference type="Proteomes" id="UP001448858"/>
    </source>
</evidence>